<feature type="region of interest" description="Disordered" evidence="1">
    <location>
        <begin position="16"/>
        <end position="43"/>
    </location>
</feature>
<dbReference type="EMBL" id="CAKAEH010000539">
    <property type="protein sequence ID" value="CAG9531272.1"/>
    <property type="molecule type" value="Genomic_DNA"/>
</dbReference>
<dbReference type="Proteomes" id="UP000746747">
    <property type="component" value="Unassembled WGS sequence"/>
</dbReference>
<dbReference type="AlphaFoldDB" id="A0A8J2MK20"/>
<evidence type="ECO:0000313" key="3">
    <source>
        <dbReference type="Proteomes" id="UP000746747"/>
    </source>
</evidence>
<organism evidence="2 3">
    <name type="scientific">Cercopithifilaria johnstoni</name>
    <dbReference type="NCBI Taxonomy" id="2874296"/>
    <lineage>
        <taxon>Eukaryota</taxon>
        <taxon>Metazoa</taxon>
        <taxon>Ecdysozoa</taxon>
        <taxon>Nematoda</taxon>
        <taxon>Chromadorea</taxon>
        <taxon>Rhabditida</taxon>
        <taxon>Spirurina</taxon>
        <taxon>Spiruromorpha</taxon>
        <taxon>Filarioidea</taxon>
        <taxon>Onchocercidae</taxon>
        <taxon>Cercopithifilaria</taxon>
    </lineage>
</organism>
<name>A0A8J2MK20_9BILA</name>
<sequence>MPNMYEIFRHAFHHRRASPWPDGSDGREEPERPRVIKGPRGDMGPVGERASCYFVLVEFIAEKLKNNSYGKIE</sequence>
<evidence type="ECO:0000256" key="1">
    <source>
        <dbReference type="SAM" id="MobiDB-lite"/>
    </source>
</evidence>
<protein>
    <submittedName>
        <fullName evidence="2">Uncharacterized protein</fullName>
    </submittedName>
</protein>
<comment type="caution">
    <text evidence="2">The sequence shown here is derived from an EMBL/GenBank/DDBJ whole genome shotgun (WGS) entry which is preliminary data.</text>
</comment>
<feature type="compositionally biased region" description="Basic and acidic residues" evidence="1">
    <location>
        <begin position="24"/>
        <end position="34"/>
    </location>
</feature>
<evidence type="ECO:0000313" key="2">
    <source>
        <dbReference type="EMBL" id="CAG9531272.1"/>
    </source>
</evidence>
<gene>
    <name evidence="2" type="ORF">CJOHNSTONI_LOCUS1685</name>
</gene>
<keyword evidence="3" id="KW-1185">Reference proteome</keyword>
<reference evidence="2" key="1">
    <citation type="submission" date="2021-09" db="EMBL/GenBank/DDBJ databases">
        <authorList>
            <consortium name="Pathogen Informatics"/>
        </authorList>
    </citation>
    <scope>NUCLEOTIDE SEQUENCE</scope>
</reference>
<proteinExistence type="predicted"/>
<accession>A0A8J2MK20</accession>